<evidence type="ECO:0000313" key="8">
    <source>
        <dbReference type="Proteomes" id="UP001140094"/>
    </source>
</evidence>
<protein>
    <recommendedName>
        <fullName evidence="6">3-oxo-5-alpha-steroid 4-dehydrogenase C-terminal domain-containing protein</fullName>
    </recommendedName>
</protein>
<feature type="domain" description="3-oxo-5-alpha-steroid 4-dehydrogenase C-terminal" evidence="6">
    <location>
        <begin position="4"/>
        <end position="130"/>
    </location>
</feature>
<dbReference type="GO" id="GO:0016095">
    <property type="term" value="P:polyprenol catabolic process"/>
    <property type="evidence" value="ECO:0007669"/>
    <property type="project" value="TreeGrafter"/>
</dbReference>
<evidence type="ECO:0000256" key="2">
    <source>
        <dbReference type="ARBA" id="ARBA00022692"/>
    </source>
</evidence>
<proteinExistence type="predicted"/>
<dbReference type="PANTHER" id="PTHR14624">
    <property type="entry name" value="DFG10 PROTEIN"/>
    <property type="match status" value="1"/>
</dbReference>
<keyword evidence="4" id="KW-0472">Membrane</keyword>
<evidence type="ECO:0000256" key="1">
    <source>
        <dbReference type="ARBA" id="ARBA00004127"/>
    </source>
</evidence>
<dbReference type="OrthoDB" id="541710at2759"/>
<dbReference type="GO" id="GO:0006488">
    <property type="term" value="P:dolichol-linked oligosaccharide biosynthetic process"/>
    <property type="evidence" value="ECO:0007669"/>
    <property type="project" value="InterPro"/>
</dbReference>
<comment type="subcellular location">
    <subcellularLocation>
        <location evidence="1">Endomembrane system</location>
        <topology evidence="1">Multi-pass membrane protein</topology>
    </subcellularLocation>
</comment>
<name>A0A9W8HPH8_9FUNG</name>
<dbReference type="InterPro" id="IPR039698">
    <property type="entry name" value="Dfg10/SRD5A3"/>
</dbReference>
<dbReference type="InterPro" id="IPR001104">
    <property type="entry name" value="3-oxo-5_a-steroid_4-DH_C"/>
</dbReference>
<keyword evidence="2" id="KW-0812">Transmembrane</keyword>
<dbReference type="Pfam" id="PF02544">
    <property type="entry name" value="Steroid_dh"/>
    <property type="match status" value="1"/>
</dbReference>
<reference evidence="7" key="1">
    <citation type="submission" date="2022-07" db="EMBL/GenBank/DDBJ databases">
        <title>Phylogenomic reconstructions and comparative analyses of Kickxellomycotina fungi.</title>
        <authorList>
            <person name="Reynolds N.K."/>
            <person name="Stajich J.E."/>
            <person name="Barry K."/>
            <person name="Grigoriev I.V."/>
            <person name="Crous P."/>
            <person name="Smith M.E."/>
        </authorList>
    </citation>
    <scope>NUCLEOTIDE SEQUENCE</scope>
    <source>
        <strain evidence="7">NRRL 1565</strain>
    </source>
</reference>
<gene>
    <name evidence="7" type="ORF">H4R20_005912</name>
</gene>
<keyword evidence="5" id="KW-0732">Signal</keyword>
<evidence type="ECO:0000256" key="4">
    <source>
        <dbReference type="ARBA" id="ARBA00023136"/>
    </source>
</evidence>
<comment type="caution">
    <text evidence="7">The sequence shown here is derived from an EMBL/GenBank/DDBJ whole genome shotgun (WGS) entry which is preliminary data.</text>
</comment>
<dbReference type="PROSITE" id="PS50244">
    <property type="entry name" value="S5A_REDUCTASE"/>
    <property type="match status" value="1"/>
</dbReference>
<feature type="chain" id="PRO_5040941969" description="3-oxo-5-alpha-steroid 4-dehydrogenase C-terminal domain-containing protein" evidence="5">
    <location>
        <begin position="24"/>
        <end position="130"/>
    </location>
</feature>
<dbReference type="EMBL" id="JANBUO010002220">
    <property type="protein sequence ID" value="KAJ2795356.1"/>
    <property type="molecule type" value="Genomic_DNA"/>
</dbReference>
<dbReference type="PANTHER" id="PTHR14624:SF0">
    <property type="entry name" value="POLYPRENOL REDUCTASE"/>
    <property type="match status" value="1"/>
</dbReference>
<keyword evidence="3" id="KW-1133">Transmembrane helix</keyword>
<sequence>MSPWMTIVGLALFSYASLHQSRCHQILYRLRRQSLQKRQLRVRSQLSSSSYALPYGDLFDHVLCPHYLCEIFIYTSIWIATGCRSTTIIYVAIWTLINLAITAKETKQWYCQVFGDRRLNNRPALLPFIW</sequence>
<evidence type="ECO:0000256" key="3">
    <source>
        <dbReference type="ARBA" id="ARBA00022989"/>
    </source>
</evidence>
<evidence type="ECO:0000313" key="7">
    <source>
        <dbReference type="EMBL" id="KAJ2795356.1"/>
    </source>
</evidence>
<evidence type="ECO:0000256" key="5">
    <source>
        <dbReference type="SAM" id="SignalP"/>
    </source>
</evidence>
<evidence type="ECO:0000259" key="6">
    <source>
        <dbReference type="Pfam" id="PF02544"/>
    </source>
</evidence>
<dbReference type="GO" id="GO:0005783">
    <property type="term" value="C:endoplasmic reticulum"/>
    <property type="evidence" value="ECO:0007669"/>
    <property type="project" value="TreeGrafter"/>
</dbReference>
<dbReference type="AlphaFoldDB" id="A0A9W8HPH8"/>
<feature type="signal peptide" evidence="5">
    <location>
        <begin position="1"/>
        <end position="23"/>
    </location>
</feature>
<keyword evidence="8" id="KW-1185">Reference proteome</keyword>
<accession>A0A9W8HPH8</accession>
<dbReference type="Proteomes" id="UP001140094">
    <property type="component" value="Unassembled WGS sequence"/>
</dbReference>
<organism evidence="7 8">
    <name type="scientific">Coemansia guatemalensis</name>
    <dbReference type="NCBI Taxonomy" id="2761395"/>
    <lineage>
        <taxon>Eukaryota</taxon>
        <taxon>Fungi</taxon>
        <taxon>Fungi incertae sedis</taxon>
        <taxon>Zoopagomycota</taxon>
        <taxon>Kickxellomycotina</taxon>
        <taxon>Kickxellomycetes</taxon>
        <taxon>Kickxellales</taxon>
        <taxon>Kickxellaceae</taxon>
        <taxon>Coemansia</taxon>
    </lineage>
</organism>
<dbReference type="GO" id="GO:0003865">
    <property type="term" value="F:3-oxo-5-alpha-steroid 4-dehydrogenase activity"/>
    <property type="evidence" value="ECO:0007669"/>
    <property type="project" value="TreeGrafter"/>
</dbReference>